<comment type="caution">
    <text evidence="1">The sequence shown here is derived from an EMBL/GenBank/DDBJ whole genome shotgun (WGS) entry which is preliminary data.</text>
</comment>
<name>A0A367LCB9_9HYPO</name>
<accession>A0A367LCB9</accession>
<evidence type="ECO:0000313" key="2">
    <source>
        <dbReference type="Proteomes" id="UP000253664"/>
    </source>
</evidence>
<reference evidence="1 2" key="1">
    <citation type="journal article" date="2015" name="BMC Genomics">
        <title>Insights from the genome of Ophiocordyceps polyrhachis-furcata to pathogenicity and host specificity in insect fungi.</title>
        <authorList>
            <person name="Wichadakul D."/>
            <person name="Kobmoo N."/>
            <person name="Ingsriswang S."/>
            <person name="Tangphatsornruang S."/>
            <person name="Chantasingh D."/>
            <person name="Luangsa-ard J.J."/>
            <person name="Eurwilaichitr L."/>
        </authorList>
    </citation>
    <scope>NUCLEOTIDE SEQUENCE [LARGE SCALE GENOMIC DNA]</scope>
    <source>
        <strain evidence="1 2">BCC 54312</strain>
    </source>
</reference>
<dbReference type="EMBL" id="LKCN02000007">
    <property type="protein sequence ID" value="RCI12065.1"/>
    <property type="molecule type" value="Genomic_DNA"/>
</dbReference>
<dbReference type="Proteomes" id="UP000253664">
    <property type="component" value="Unassembled WGS sequence"/>
</dbReference>
<keyword evidence="2" id="KW-1185">Reference proteome</keyword>
<dbReference type="OrthoDB" id="10266325at2759"/>
<organism evidence="1 2">
    <name type="scientific">Ophiocordyceps polyrhachis-furcata BCC 54312</name>
    <dbReference type="NCBI Taxonomy" id="1330021"/>
    <lineage>
        <taxon>Eukaryota</taxon>
        <taxon>Fungi</taxon>
        <taxon>Dikarya</taxon>
        <taxon>Ascomycota</taxon>
        <taxon>Pezizomycotina</taxon>
        <taxon>Sordariomycetes</taxon>
        <taxon>Hypocreomycetidae</taxon>
        <taxon>Hypocreales</taxon>
        <taxon>Ophiocordycipitaceae</taxon>
        <taxon>Ophiocordyceps</taxon>
    </lineage>
</organism>
<dbReference type="AlphaFoldDB" id="A0A367LCB9"/>
<protein>
    <submittedName>
        <fullName evidence="1">Uncharacterized protein</fullName>
    </submittedName>
</protein>
<gene>
    <name evidence="1" type="ORF">L249_1261</name>
</gene>
<proteinExistence type="predicted"/>
<evidence type="ECO:0000313" key="1">
    <source>
        <dbReference type="EMBL" id="RCI12065.1"/>
    </source>
</evidence>
<sequence length="134" mass="15003">MKASPSLGLRFGEMSRLCPSRERHKQTTAGPYALASATTTPTHPNSIMLRALGQRLGGVQRRGFSVKAIHSTFPTWLTYYSPHRHSTLFDHEENESRLNDIYDQGVVRGSSLPTVGRCLIDQSQTTLAMSRQWT</sequence>